<dbReference type="Proteomes" id="UP001054945">
    <property type="component" value="Unassembled WGS sequence"/>
</dbReference>
<comment type="caution">
    <text evidence="1">The sequence shown here is derived from an EMBL/GenBank/DDBJ whole genome shotgun (WGS) entry which is preliminary data.</text>
</comment>
<accession>A0AAV4YA07</accession>
<dbReference type="EMBL" id="BPLR01001598">
    <property type="protein sequence ID" value="GIZ03389.1"/>
    <property type="molecule type" value="Genomic_DNA"/>
</dbReference>
<dbReference type="AlphaFoldDB" id="A0AAV4YA07"/>
<evidence type="ECO:0000313" key="2">
    <source>
        <dbReference type="Proteomes" id="UP001054945"/>
    </source>
</evidence>
<reference evidence="1 2" key="1">
    <citation type="submission" date="2021-06" db="EMBL/GenBank/DDBJ databases">
        <title>Caerostris extrusa draft genome.</title>
        <authorList>
            <person name="Kono N."/>
            <person name="Arakawa K."/>
        </authorList>
    </citation>
    <scope>NUCLEOTIDE SEQUENCE [LARGE SCALE GENOMIC DNA]</scope>
</reference>
<organism evidence="1 2">
    <name type="scientific">Caerostris extrusa</name>
    <name type="common">Bark spider</name>
    <name type="synonym">Caerostris bankana</name>
    <dbReference type="NCBI Taxonomy" id="172846"/>
    <lineage>
        <taxon>Eukaryota</taxon>
        <taxon>Metazoa</taxon>
        <taxon>Ecdysozoa</taxon>
        <taxon>Arthropoda</taxon>
        <taxon>Chelicerata</taxon>
        <taxon>Arachnida</taxon>
        <taxon>Araneae</taxon>
        <taxon>Araneomorphae</taxon>
        <taxon>Entelegynae</taxon>
        <taxon>Araneoidea</taxon>
        <taxon>Araneidae</taxon>
        <taxon>Caerostris</taxon>
    </lineage>
</organism>
<protein>
    <submittedName>
        <fullName evidence="1">Uncharacterized protein</fullName>
    </submittedName>
</protein>
<evidence type="ECO:0000313" key="1">
    <source>
        <dbReference type="EMBL" id="GIZ03389.1"/>
    </source>
</evidence>
<name>A0AAV4YA07_CAEEX</name>
<sequence>MAKGEEGAIPKQFVGEMLERERILPCIDRRRVWVSQIDEIVRVCHGNSRFPQNTNPYNNSVCRGINFLI</sequence>
<gene>
    <name evidence="1" type="ORF">CEXT_40381</name>
</gene>
<keyword evidence="2" id="KW-1185">Reference proteome</keyword>
<proteinExistence type="predicted"/>